<sequence length="130" mass="14068">MGLFGFGKKKEKVASAAAETAPVLDRDAVLDAVKTKHSELEGKEGVAVANVLNEIGKLYADANMVDEAVEAYEQSLEVNRTMGKASAALVKLYNKKRAAAAEAKDDEAIKYYMDKVTEMLAISKDQLRGK</sequence>
<gene>
    <name evidence="2" type="primary">ycf3</name>
    <name evidence="2" type="ORF">KCJAJFAP_01358</name>
</gene>
<dbReference type="Gene3D" id="1.25.40.10">
    <property type="entry name" value="Tetratricopeptide repeat domain"/>
    <property type="match status" value="1"/>
</dbReference>
<dbReference type="InterPro" id="IPR019734">
    <property type="entry name" value="TPR_rpt"/>
</dbReference>
<name>A0A5K1JGV4_9ACTN</name>
<dbReference type="RefSeq" id="WP_152075020.1">
    <property type="nucleotide sequence ID" value="NZ_CAAKNU010000099.1"/>
</dbReference>
<evidence type="ECO:0000313" key="2">
    <source>
        <dbReference type="EMBL" id="VWM03778.1"/>
    </source>
</evidence>
<dbReference type="InterPro" id="IPR011990">
    <property type="entry name" value="TPR-like_helical_dom_sf"/>
</dbReference>
<feature type="repeat" description="TPR" evidence="1">
    <location>
        <begin position="49"/>
        <end position="82"/>
    </location>
</feature>
<protein>
    <submittedName>
        <fullName evidence="2">Photosystem I assembly protein Ycf3</fullName>
    </submittedName>
</protein>
<keyword evidence="1" id="KW-0802">TPR repeat</keyword>
<dbReference type="OrthoDB" id="7066280at2"/>
<evidence type="ECO:0000256" key="1">
    <source>
        <dbReference type="PROSITE-ProRule" id="PRU00339"/>
    </source>
</evidence>
<dbReference type="SUPFAM" id="SSF48452">
    <property type="entry name" value="TPR-like"/>
    <property type="match status" value="1"/>
</dbReference>
<keyword evidence="3" id="KW-1185">Reference proteome</keyword>
<reference evidence="2 3" key="1">
    <citation type="submission" date="2019-10" db="EMBL/GenBank/DDBJ databases">
        <authorList>
            <person name="Wolf R A."/>
        </authorList>
    </citation>
    <scope>NUCLEOTIDE SEQUENCE [LARGE SCALE GENOMIC DNA]</scope>
    <source>
        <strain evidence="2">Collinsella_aerofaciens_MC2</strain>
    </source>
</reference>
<proteinExistence type="predicted"/>
<dbReference type="EMBL" id="CABWIE010000036">
    <property type="protein sequence ID" value="VWM03778.1"/>
    <property type="molecule type" value="Genomic_DNA"/>
</dbReference>
<dbReference type="SMART" id="SM00028">
    <property type="entry name" value="TPR"/>
    <property type="match status" value="1"/>
</dbReference>
<dbReference type="Proteomes" id="UP000361836">
    <property type="component" value="Unassembled WGS sequence"/>
</dbReference>
<evidence type="ECO:0000313" key="3">
    <source>
        <dbReference type="Proteomes" id="UP000361836"/>
    </source>
</evidence>
<dbReference type="PROSITE" id="PS50005">
    <property type="entry name" value="TPR"/>
    <property type="match status" value="1"/>
</dbReference>
<dbReference type="AlphaFoldDB" id="A0A5K1JGV4"/>
<accession>A0A5K1JGV4</accession>
<organism evidence="2 3">
    <name type="scientific">Collinsella aerofaciens</name>
    <dbReference type="NCBI Taxonomy" id="74426"/>
    <lineage>
        <taxon>Bacteria</taxon>
        <taxon>Bacillati</taxon>
        <taxon>Actinomycetota</taxon>
        <taxon>Coriobacteriia</taxon>
        <taxon>Coriobacteriales</taxon>
        <taxon>Coriobacteriaceae</taxon>
        <taxon>Collinsella</taxon>
    </lineage>
</organism>